<dbReference type="FunCoup" id="A0A136IWF4">
    <property type="interactions" value="296"/>
</dbReference>
<dbReference type="OrthoDB" id="268594at2759"/>
<reference evidence="8" key="1">
    <citation type="submission" date="2016-02" db="EMBL/GenBank/DDBJ databases">
        <title>Draft genome sequence of Microdochium bolleyi, a fungal endophyte of beachgrass.</title>
        <authorList>
            <consortium name="DOE Joint Genome Institute"/>
            <person name="David A.S."/>
            <person name="May G."/>
            <person name="Haridas S."/>
            <person name="Lim J."/>
            <person name="Wang M."/>
            <person name="Labutti K."/>
            <person name="Lipzen A."/>
            <person name="Barry K."/>
            <person name="Grigoriev I.V."/>
        </authorList>
    </citation>
    <scope>NUCLEOTIDE SEQUENCE [LARGE SCALE GENOMIC DNA]</scope>
    <source>
        <strain evidence="8">J235TASD1</strain>
    </source>
</reference>
<protein>
    <recommendedName>
        <fullName evidence="9">Cytochrome c oxidase assembly protein COX19</fullName>
    </recommendedName>
</protein>
<dbReference type="PANTHER" id="PTHR21107">
    <property type="entry name" value="CYTOCHROME C OXIDASE ASSEMBLY PROTEIN COX19"/>
    <property type="match status" value="1"/>
</dbReference>
<dbReference type="STRING" id="196109.A0A136IWF4"/>
<evidence type="ECO:0000256" key="6">
    <source>
        <dbReference type="SAM" id="MobiDB-lite"/>
    </source>
</evidence>
<gene>
    <name evidence="7" type="ORF">Micbo1qcDRAFT_137845</name>
</gene>
<dbReference type="AlphaFoldDB" id="A0A136IWF4"/>
<dbReference type="PANTHER" id="PTHR21107:SF2">
    <property type="entry name" value="CYTOCHROME C OXIDASE ASSEMBLY PROTEIN COX19"/>
    <property type="match status" value="1"/>
</dbReference>
<dbReference type="GO" id="GO:0005758">
    <property type="term" value="C:mitochondrial intermembrane space"/>
    <property type="evidence" value="ECO:0007669"/>
    <property type="project" value="TreeGrafter"/>
</dbReference>
<dbReference type="EMBL" id="KQ964256">
    <property type="protein sequence ID" value="KXJ89223.1"/>
    <property type="molecule type" value="Genomic_DNA"/>
</dbReference>
<evidence type="ECO:0000256" key="2">
    <source>
        <dbReference type="ARBA" id="ARBA00022490"/>
    </source>
</evidence>
<evidence type="ECO:0000256" key="1">
    <source>
        <dbReference type="ARBA" id="ARBA00004496"/>
    </source>
</evidence>
<feature type="region of interest" description="Disordered" evidence="6">
    <location>
        <begin position="1"/>
        <end position="28"/>
    </location>
</feature>
<comment type="similarity">
    <text evidence="5">Belongs to the COX19 family.</text>
</comment>
<proteinExistence type="inferred from homology"/>
<comment type="function">
    <text evidence="4">Required for the assembly of mitochondrial cytochrome c oxidase.</text>
</comment>
<sequence>MSTFGSPGGSTYSGKPTPPERGSFPLDHDGECKDVMKAYLACIKQVKGVNEDSCRNIAKAYLSCRMDKNLMAKDEFKNLGFQDETKKPEKPTITSQPEKGKKGELMW</sequence>
<dbReference type="InterPro" id="IPR051383">
    <property type="entry name" value="COX19"/>
</dbReference>
<name>A0A136IWF4_9PEZI</name>
<evidence type="ECO:0000256" key="3">
    <source>
        <dbReference type="ARBA" id="ARBA00023157"/>
    </source>
</evidence>
<evidence type="ECO:0000256" key="4">
    <source>
        <dbReference type="ARBA" id="ARBA00037279"/>
    </source>
</evidence>
<keyword evidence="3" id="KW-1015">Disulfide bond</keyword>
<keyword evidence="8" id="KW-1185">Reference proteome</keyword>
<feature type="region of interest" description="Disordered" evidence="6">
    <location>
        <begin position="81"/>
        <end position="107"/>
    </location>
</feature>
<evidence type="ECO:0000313" key="7">
    <source>
        <dbReference type="EMBL" id="KXJ89223.1"/>
    </source>
</evidence>
<feature type="compositionally biased region" description="Basic and acidic residues" evidence="6">
    <location>
        <begin position="98"/>
        <end position="107"/>
    </location>
</feature>
<evidence type="ECO:0000256" key="5">
    <source>
        <dbReference type="ARBA" id="ARBA00038223"/>
    </source>
</evidence>
<evidence type="ECO:0008006" key="9">
    <source>
        <dbReference type="Google" id="ProtNLM"/>
    </source>
</evidence>
<dbReference type="PROSITE" id="PS51808">
    <property type="entry name" value="CHCH"/>
    <property type="match status" value="1"/>
</dbReference>
<keyword evidence="2" id="KW-0963">Cytoplasm</keyword>
<feature type="compositionally biased region" description="Polar residues" evidence="6">
    <location>
        <begin position="1"/>
        <end position="14"/>
    </location>
</feature>
<comment type="subcellular location">
    <subcellularLocation>
        <location evidence="1">Cytoplasm</location>
    </subcellularLocation>
</comment>
<feature type="compositionally biased region" description="Basic and acidic residues" evidence="6">
    <location>
        <begin position="81"/>
        <end position="90"/>
    </location>
</feature>
<dbReference type="GO" id="GO:0033617">
    <property type="term" value="P:mitochondrial respiratory chain complex IV assembly"/>
    <property type="evidence" value="ECO:0007669"/>
    <property type="project" value="TreeGrafter"/>
</dbReference>
<accession>A0A136IWF4</accession>
<dbReference type="Proteomes" id="UP000070501">
    <property type="component" value="Unassembled WGS sequence"/>
</dbReference>
<organism evidence="7 8">
    <name type="scientific">Microdochium bolleyi</name>
    <dbReference type="NCBI Taxonomy" id="196109"/>
    <lineage>
        <taxon>Eukaryota</taxon>
        <taxon>Fungi</taxon>
        <taxon>Dikarya</taxon>
        <taxon>Ascomycota</taxon>
        <taxon>Pezizomycotina</taxon>
        <taxon>Sordariomycetes</taxon>
        <taxon>Xylariomycetidae</taxon>
        <taxon>Xylariales</taxon>
        <taxon>Microdochiaceae</taxon>
        <taxon>Microdochium</taxon>
    </lineage>
</organism>
<dbReference type="InParanoid" id="A0A136IWF4"/>
<evidence type="ECO:0000313" key="8">
    <source>
        <dbReference type="Proteomes" id="UP000070501"/>
    </source>
</evidence>